<evidence type="ECO:0000313" key="2">
    <source>
        <dbReference type="EMBL" id="KAK0069098.1"/>
    </source>
</evidence>
<keyword evidence="2" id="KW-0472">Membrane</keyword>
<sequence length="668" mass="76438">MEASCIINVVFVLALLLISHGKFTDRGKTIILQKKVSKFMDIDIASSNIDTDNTIEIRCNNITLFVCRKDSVCIKKTKSYIFNVTKTKDEILRVYFENVARINPIYINGTWQVCNAGEYGNRCDDTLTRQVFIYAQLDYFNCTYDFADVDHSLKISCNAVNLFPQALCSFDKMKVFSDIEYTQAKVQGNPSYFNTKCSVTLDINKDSFQVKTTIYPNITGDITDMAYGISVTLSVKNVKKIIPGKRKCFLEGNSTSIHSCICEEILLGGAAFNSSVNRHEIGFYLCPYLDTKYASNPNPNREENIILQENVSKFMDIDIASSNIDTENTIEILCNNIVLYVCRKDSVCIEKIKSNFFNVTKTKDGILRVYFENVARIIPIYINGTWQVCNAGEYGYRCDDTLTRQVFIYAIYGEPECLWDDVKVTCFIHKVYPNAICKFNFTNIDAGDLEGDVLYQHVDIENGMYYNTTCTYWTSPFNENHIATVSIYANGTGIKYGKTTTLYFFAIHGEPECLLEEFTITCFTEKVYPKAMCHFNITYIGPGHIYEYITYQHVRPPNGTYYKTSCTYWSIPAKEKRSVTVTIYPNVTGNITDMQVGKTKTLVLFGFKLIFVRASIAYCSFRFFFRSITFTLSTSPRQIALISIETSIEIEQLQFFVYIDNEEFLLEN</sequence>
<reference evidence="2" key="2">
    <citation type="submission" date="2023-04" db="EMBL/GenBank/DDBJ databases">
        <authorList>
            <person name="Bu L."/>
            <person name="Lu L."/>
            <person name="Laidemitt M.R."/>
            <person name="Zhang S.M."/>
            <person name="Mutuku M."/>
            <person name="Mkoji G."/>
            <person name="Steinauer M."/>
            <person name="Loker E.S."/>
        </authorList>
    </citation>
    <scope>NUCLEOTIDE SEQUENCE</scope>
    <source>
        <strain evidence="2">KasaAsao</strain>
        <tissue evidence="2">Whole Snail</tissue>
    </source>
</reference>
<feature type="signal peptide" evidence="1">
    <location>
        <begin position="1"/>
        <end position="21"/>
    </location>
</feature>
<keyword evidence="1" id="KW-0732">Signal</keyword>
<keyword evidence="3" id="KW-1185">Reference proteome</keyword>
<proteinExistence type="predicted"/>
<name>A0AAD8CAZ9_BIOPF</name>
<organism evidence="2 3">
    <name type="scientific">Biomphalaria pfeifferi</name>
    <name type="common">Bloodfluke planorb</name>
    <name type="synonym">Freshwater snail</name>
    <dbReference type="NCBI Taxonomy" id="112525"/>
    <lineage>
        <taxon>Eukaryota</taxon>
        <taxon>Metazoa</taxon>
        <taxon>Spiralia</taxon>
        <taxon>Lophotrochozoa</taxon>
        <taxon>Mollusca</taxon>
        <taxon>Gastropoda</taxon>
        <taxon>Heterobranchia</taxon>
        <taxon>Euthyneura</taxon>
        <taxon>Panpulmonata</taxon>
        <taxon>Hygrophila</taxon>
        <taxon>Lymnaeoidea</taxon>
        <taxon>Planorbidae</taxon>
        <taxon>Biomphalaria</taxon>
    </lineage>
</organism>
<accession>A0AAD8CAZ9</accession>
<dbReference type="AlphaFoldDB" id="A0AAD8CAZ9"/>
<comment type="caution">
    <text evidence="2">The sequence shown here is derived from an EMBL/GenBank/DDBJ whole genome shotgun (WGS) entry which is preliminary data.</text>
</comment>
<gene>
    <name evidence="2" type="ORF">Bpfe_001280</name>
</gene>
<feature type="chain" id="PRO_5042090257" evidence="1">
    <location>
        <begin position="22"/>
        <end position="668"/>
    </location>
</feature>
<evidence type="ECO:0000256" key="1">
    <source>
        <dbReference type="SAM" id="SignalP"/>
    </source>
</evidence>
<reference evidence="2" key="1">
    <citation type="journal article" date="2023" name="PLoS Negl. Trop. Dis.">
        <title>A genome sequence for Biomphalaria pfeifferi, the major vector snail for the human-infecting parasite Schistosoma mansoni.</title>
        <authorList>
            <person name="Bu L."/>
            <person name="Lu L."/>
            <person name="Laidemitt M.R."/>
            <person name="Zhang S.M."/>
            <person name="Mutuku M."/>
            <person name="Mkoji G."/>
            <person name="Steinauer M."/>
            <person name="Loker E.S."/>
        </authorList>
    </citation>
    <scope>NUCLEOTIDE SEQUENCE</scope>
    <source>
        <strain evidence="2">KasaAsao</strain>
    </source>
</reference>
<keyword evidence="2" id="KW-0812">Transmembrane</keyword>
<dbReference type="EMBL" id="JASAOG010000003">
    <property type="protein sequence ID" value="KAK0069098.1"/>
    <property type="molecule type" value="Genomic_DNA"/>
</dbReference>
<evidence type="ECO:0000313" key="3">
    <source>
        <dbReference type="Proteomes" id="UP001233172"/>
    </source>
</evidence>
<dbReference type="Proteomes" id="UP001233172">
    <property type="component" value="Unassembled WGS sequence"/>
</dbReference>
<protein>
    <submittedName>
        <fullName evidence="2">Polymorphic transmembrane cluster 2 transmembrane protein 11</fullName>
    </submittedName>
</protein>